<sequence>PLVSHPASSPQLLVSHTQLLVSHAQPLVSPPQPSHLHPGRQRPPPPPHLAGLHHETGDHLLKPPIPSGLWLFSAHRFGSPGWAGKVSEVEGRQPCPFEFRRLWDGIPIL</sequence>
<name>A0A3L6D896_MAIZE</name>
<proteinExistence type="predicted"/>
<accession>A0A3L6ETX0</accession>
<evidence type="ECO:0000313" key="2">
    <source>
        <dbReference type="EMBL" id="PWZ04257.1"/>
    </source>
</evidence>
<gene>
    <name evidence="2" type="ORF">Zm00014a_030047</name>
    <name evidence="3" type="ORF">Zm00014a_039391</name>
</gene>
<dbReference type="EMBL" id="NCVQ01000006">
    <property type="protein sequence ID" value="PWZ24514.1"/>
    <property type="molecule type" value="Genomic_DNA"/>
</dbReference>
<evidence type="ECO:0000313" key="3">
    <source>
        <dbReference type="EMBL" id="PWZ24514.1"/>
    </source>
</evidence>
<dbReference type="Proteomes" id="UP000251960">
    <property type="component" value="Chromosome 5"/>
</dbReference>
<evidence type="ECO:0000256" key="1">
    <source>
        <dbReference type="SAM" id="MobiDB-lite"/>
    </source>
</evidence>
<evidence type="ECO:0000313" key="4">
    <source>
        <dbReference type="Proteomes" id="UP000251960"/>
    </source>
</evidence>
<dbReference type="AlphaFoldDB" id="A0A3L6D896"/>
<comment type="caution">
    <text evidence="2">The sequence shown here is derived from an EMBL/GenBank/DDBJ whole genome shotgun (WGS) entry which is preliminary data.</text>
</comment>
<feature type="region of interest" description="Disordered" evidence="1">
    <location>
        <begin position="23"/>
        <end position="58"/>
    </location>
</feature>
<feature type="non-terminal residue" evidence="2">
    <location>
        <position position="1"/>
    </location>
</feature>
<accession>A0A3L6D896</accession>
<protein>
    <submittedName>
        <fullName evidence="2">Uncharacterized protein</fullName>
    </submittedName>
</protein>
<dbReference type="EMBL" id="NCVQ01000628">
    <property type="protein sequence ID" value="PWZ04257.1"/>
    <property type="molecule type" value="Genomic_DNA"/>
</dbReference>
<reference evidence="2 4" key="1">
    <citation type="journal article" date="2018" name="Nat. Genet.">
        <title>Extensive intraspecific gene order and gene structural variations between Mo17 and other maize genomes.</title>
        <authorList>
            <person name="Sun S."/>
            <person name="Zhou Y."/>
            <person name="Chen J."/>
            <person name="Shi J."/>
            <person name="Zhao H."/>
            <person name="Zhao H."/>
            <person name="Song W."/>
            <person name="Zhang M."/>
            <person name="Cui Y."/>
            <person name="Dong X."/>
            <person name="Liu H."/>
            <person name="Ma X."/>
            <person name="Jiao Y."/>
            <person name="Wang B."/>
            <person name="Wei X."/>
            <person name="Stein J.C."/>
            <person name="Glaubitz J.C."/>
            <person name="Lu F."/>
            <person name="Yu G."/>
            <person name="Liang C."/>
            <person name="Fengler K."/>
            <person name="Li B."/>
            <person name="Rafalski A."/>
            <person name="Schnable P.S."/>
            <person name="Ware D.H."/>
            <person name="Buckler E.S."/>
            <person name="Lai J."/>
        </authorList>
    </citation>
    <scope>NUCLEOTIDE SEQUENCE [LARGE SCALE GENOMIC DNA]</scope>
    <source>
        <strain evidence="4">cv. Missouri 17</strain>
        <tissue evidence="2">Seedling</tissue>
    </source>
</reference>
<organism evidence="2 4">
    <name type="scientific">Zea mays</name>
    <name type="common">Maize</name>
    <dbReference type="NCBI Taxonomy" id="4577"/>
    <lineage>
        <taxon>Eukaryota</taxon>
        <taxon>Viridiplantae</taxon>
        <taxon>Streptophyta</taxon>
        <taxon>Embryophyta</taxon>
        <taxon>Tracheophyta</taxon>
        <taxon>Spermatophyta</taxon>
        <taxon>Magnoliopsida</taxon>
        <taxon>Liliopsida</taxon>
        <taxon>Poales</taxon>
        <taxon>Poaceae</taxon>
        <taxon>PACMAD clade</taxon>
        <taxon>Panicoideae</taxon>
        <taxon>Andropogonodae</taxon>
        <taxon>Andropogoneae</taxon>
        <taxon>Tripsacinae</taxon>
        <taxon>Zea</taxon>
    </lineage>
</organism>